<evidence type="ECO:0000313" key="3">
    <source>
        <dbReference type="EMBL" id="MBW64081.1"/>
    </source>
</evidence>
<sequence length="66" mass="7122">MALMVVVMLVLCCCCGEGAAHPGKTPVAIVKPKRTHLSKSASEQSEERRARKEEGTITGYTSDKCK</sequence>
<proteinExistence type="predicted"/>
<dbReference type="AlphaFoldDB" id="A0A2M4CG05"/>
<feature type="chain" id="PRO_5014888961" evidence="2">
    <location>
        <begin position="21"/>
        <end position="66"/>
    </location>
</feature>
<feature type="signal peptide" evidence="2">
    <location>
        <begin position="1"/>
        <end position="20"/>
    </location>
</feature>
<accession>A0A2M4CG05</accession>
<reference evidence="3" key="1">
    <citation type="submission" date="2018-01" db="EMBL/GenBank/DDBJ databases">
        <title>An insight into the sialome of Amazonian anophelines.</title>
        <authorList>
            <person name="Ribeiro J.M."/>
            <person name="Scarpassa V."/>
            <person name="Calvo E."/>
        </authorList>
    </citation>
    <scope>NUCLEOTIDE SEQUENCE</scope>
    <source>
        <tissue evidence="3">Salivary glands</tissue>
    </source>
</reference>
<feature type="compositionally biased region" description="Basic and acidic residues" evidence="1">
    <location>
        <begin position="45"/>
        <end position="55"/>
    </location>
</feature>
<feature type="region of interest" description="Disordered" evidence="1">
    <location>
        <begin position="31"/>
        <end position="66"/>
    </location>
</feature>
<keyword evidence="2" id="KW-0732">Signal</keyword>
<evidence type="ECO:0000256" key="2">
    <source>
        <dbReference type="SAM" id="SignalP"/>
    </source>
</evidence>
<protein>
    <submittedName>
        <fullName evidence="3">Putative secreted protein</fullName>
    </submittedName>
</protein>
<dbReference type="EMBL" id="GGFJ01014940">
    <property type="protein sequence ID" value="MBW64081.1"/>
    <property type="molecule type" value="Transcribed_RNA"/>
</dbReference>
<evidence type="ECO:0000256" key="1">
    <source>
        <dbReference type="SAM" id="MobiDB-lite"/>
    </source>
</evidence>
<name>A0A2M4CG05_9DIPT</name>
<organism evidence="3">
    <name type="scientific">Anopheles marajoara</name>
    <dbReference type="NCBI Taxonomy" id="58244"/>
    <lineage>
        <taxon>Eukaryota</taxon>
        <taxon>Metazoa</taxon>
        <taxon>Ecdysozoa</taxon>
        <taxon>Arthropoda</taxon>
        <taxon>Hexapoda</taxon>
        <taxon>Insecta</taxon>
        <taxon>Pterygota</taxon>
        <taxon>Neoptera</taxon>
        <taxon>Endopterygota</taxon>
        <taxon>Diptera</taxon>
        <taxon>Nematocera</taxon>
        <taxon>Culicoidea</taxon>
        <taxon>Culicidae</taxon>
        <taxon>Anophelinae</taxon>
        <taxon>Anopheles</taxon>
    </lineage>
</organism>